<dbReference type="CDD" id="cd06853">
    <property type="entry name" value="GT_WecA_like"/>
    <property type="match status" value="1"/>
</dbReference>
<evidence type="ECO:0000313" key="9">
    <source>
        <dbReference type="EMBL" id="SHG91995.1"/>
    </source>
</evidence>
<feature type="transmembrane region" description="Helical" evidence="8">
    <location>
        <begin position="322"/>
        <end position="344"/>
    </location>
</feature>
<comment type="subcellular location">
    <subcellularLocation>
        <location evidence="1">Cell membrane</location>
        <topology evidence="1">Multi-pass membrane protein</topology>
    </subcellularLocation>
</comment>
<keyword evidence="7" id="KW-0460">Magnesium</keyword>
<feature type="transmembrane region" description="Helical" evidence="8">
    <location>
        <begin position="6"/>
        <end position="27"/>
    </location>
</feature>
<dbReference type="InterPro" id="IPR000715">
    <property type="entry name" value="Glycosyl_transferase_4"/>
</dbReference>
<evidence type="ECO:0000256" key="6">
    <source>
        <dbReference type="ARBA" id="ARBA00023136"/>
    </source>
</evidence>
<evidence type="ECO:0000256" key="2">
    <source>
        <dbReference type="ARBA" id="ARBA00022475"/>
    </source>
</evidence>
<keyword evidence="5 8" id="KW-1133">Transmembrane helix</keyword>
<evidence type="ECO:0000256" key="1">
    <source>
        <dbReference type="ARBA" id="ARBA00004651"/>
    </source>
</evidence>
<dbReference type="GO" id="GO:0009103">
    <property type="term" value="P:lipopolysaccharide biosynthetic process"/>
    <property type="evidence" value="ECO:0007669"/>
    <property type="project" value="TreeGrafter"/>
</dbReference>
<dbReference type="GO" id="GO:0044038">
    <property type="term" value="P:cell wall macromolecule biosynthetic process"/>
    <property type="evidence" value="ECO:0007669"/>
    <property type="project" value="TreeGrafter"/>
</dbReference>
<organism evidence="9 10">
    <name type="scientific">Chryseolinea serpens</name>
    <dbReference type="NCBI Taxonomy" id="947013"/>
    <lineage>
        <taxon>Bacteria</taxon>
        <taxon>Pseudomonadati</taxon>
        <taxon>Bacteroidota</taxon>
        <taxon>Cytophagia</taxon>
        <taxon>Cytophagales</taxon>
        <taxon>Fulvivirgaceae</taxon>
        <taxon>Chryseolinea</taxon>
    </lineage>
</organism>
<dbReference type="Pfam" id="PF00953">
    <property type="entry name" value="Glycos_transf_4"/>
    <property type="match status" value="1"/>
</dbReference>
<dbReference type="STRING" id="947013.SAMN04488109_2475"/>
<evidence type="ECO:0000313" key="10">
    <source>
        <dbReference type="Proteomes" id="UP000184212"/>
    </source>
</evidence>
<sequence length="349" mass="38471">MAVELAAAITSFVISFLIVPVIIKYSLRKNLVDVPGRRKIHKKVTPSMGGIAIFIGFFISSLIWIDIQGWGNIKFILVALFVIFFIGVRDDLVPLRPLIKLMGQIMAASLVIFLFDLRIRTFYGLFGVNELPTVISYAITYFTIIVITNSFNLIDGLDGLAGTIAIVALLSFGVWFFLVGEDIFSILSFAMLGAIFAFLIFNWEPSEVFMGDTGALVIGMMLAILVIHFIDVNYALPAMAPYKFNGSVGSAACFIIIPLVDTLRIVILRLSKGQSPFKPDKSHIHHAIMRLGMTHSQTTLILGGVQLLYISLAIAFNHLSDMYVLSGLVALSFLLSVTLDRLIINKLSD</sequence>
<protein>
    <submittedName>
        <fullName evidence="9">UDP-N-acetylmuramyl pentapeptide phosphotransferase/UDP-N-acetylglucosamine-1-phosphate transferase</fullName>
    </submittedName>
</protein>
<dbReference type="InterPro" id="IPR018480">
    <property type="entry name" value="PNAcMuramoyl-5peptid_Trfase_CS"/>
</dbReference>
<dbReference type="PROSITE" id="PS01347">
    <property type="entry name" value="MRAY_1"/>
    <property type="match status" value="1"/>
</dbReference>
<keyword evidence="2" id="KW-1003">Cell membrane</keyword>
<keyword evidence="3 9" id="KW-0808">Transferase</keyword>
<evidence type="ECO:0000256" key="7">
    <source>
        <dbReference type="PIRSR" id="PIRSR600715-1"/>
    </source>
</evidence>
<feature type="transmembrane region" description="Helical" evidence="8">
    <location>
        <begin position="160"/>
        <end position="178"/>
    </location>
</feature>
<feature type="transmembrane region" description="Helical" evidence="8">
    <location>
        <begin position="48"/>
        <end position="65"/>
    </location>
</feature>
<comment type="cofactor">
    <cofactor evidence="7">
        <name>Mg(2+)</name>
        <dbReference type="ChEBI" id="CHEBI:18420"/>
    </cofactor>
</comment>
<feature type="transmembrane region" description="Helical" evidence="8">
    <location>
        <begin position="299"/>
        <end position="316"/>
    </location>
</feature>
<dbReference type="PROSITE" id="PS01348">
    <property type="entry name" value="MRAY_2"/>
    <property type="match status" value="1"/>
</dbReference>
<dbReference type="PANTHER" id="PTHR22926:SF3">
    <property type="entry name" value="UNDECAPRENYL-PHOSPHATE ALPHA-N-ACETYLGLUCOSAMINYL 1-PHOSPHATE TRANSFERASE"/>
    <property type="match status" value="1"/>
</dbReference>
<feature type="binding site" evidence="7">
    <location>
        <position position="212"/>
    </location>
    <ligand>
        <name>Mg(2+)</name>
        <dbReference type="ChEBI" id="CHEBI:18420"/>
    </ligand>
</feature>
<name>A0A1M5NRC3_9BACT</name>
<dbReference type="RefSeq" id="WP_073134073.1">
    <property type="nucleotide sequence ID" value="NZ_FQWQ01000001.1"/>
</dbReference>
<feature type="binding site" evidence="7">
    <location>
        <position position="152"/>
    </location>
    <ligand>
        <name>Mg(2+)</name>
        <dbReference type="ChEBI" id="CHEBI:18420"/>
    </ligand>
</feature>
<dbReference type="AlphaFoldDB" id="A0A1M5NRC3"/>
<dbReference type="Proteomes" id="UP000184212">
    <property type="component" value="Unassembled WGS sequence"/>
</dbReference>
<keyword evidence="10" id="KW-1185">Reference proteome</keyword>
<feature type="transmembrane region" description="Helical" evidence="8">
    <location>
        <begin position="131"/>
        <end position="148"/>
    </location>
</feature>
<reference evidence="9 10" key="1">
    <citation type="submission" date="2016-11" db="EMBL/GenBank/DDBJ databases">
        <authorList>
            <person name="Jaros S."/>
            <person name="Januszkiewicz K."/>
            <person name="Wedrychowicz H."/>
        </authorList>
    </citation>
    <scope>NUCLEOTIDE SEQUENCE [LARGE SCALE GENOMIC DNA]</scope>
    <source>
        <strain evidence="9 10">DSM 24574</strain>
    </source>
</reference>
<evidence type="ECO:0000256" key="3">
    <source>
        <dbReference type="ARBA" id="ARBA00022679"/>
    </source>
</evidence>
<dbReference type="GO" id="GO:0071555">
    <property type="term" value="P:cell wall organization"/>
    <property type="evidence" value="ECO:0007669"/>
    <property type="project" value="TreeGrafter"/>
</dbReference>
<dbReference type="GO" id="GO:0016780">
    <property type="term" value="F:phosphotransferase activity, for other substituted phosphate groups"/>
    <property type="evidence" value="ECO:0007669"/>
    <property type="project" value="InterPro"/>
</dbReference>
<keyword evidence="7" id="KW-0479">Metal-binding</keyword>
<gene>
    <name evidence="9" type="ORF">SAMN04488109_2475</name>
</gene>
<feature type="transmembrane region" description="Helical" evidence="8">
    <location>
        <begin position="101"/>
        <end position="119"/>
    </location>
</feature>
<accession>A0A1M5NRC3</accession>
<dbReference type="GO" id="GO:0005886">
    <property type="term" value="C:plasma membrane"/>
    <property type="evidence" value="ECO:0007669"/>
    <property type="project" value="UniProtKB-SubCell"/>
</dbReference>
<feature type="transmembrane region" description="Helical" evidence="8">
    <location>
        <begin position="184"/>
        <end position="203"/>
    </location>
</feature>
<feature type="transmembrane region" description="Helical" evidence="8">
    <location>
        <begin position="71"/>
        <end position="89"/>
    </location>
</feature>
<dbReference type="PANTHER" id="PTHR22926">
    <property type="entry name" value="PHOSPHO-N-ACETYLMURAMOYL-PENTAPEPTIDE-TRANSFERASE"/>
    <property type="match status" value="1"/>
</dbReference>
<feature type="transmembrane region" description="Helical" evidence="8">
    <location>
        <begin position="248"/>
        <end position="268"/>
    </location>
</feature>
<proteinExistence type="predicted"/>
<keyword evidence="4 8" id="KW-0812">Transmembrane</keyword>
<evidence type="ECO:0000256" key="4">
    <source>
        <dbReference type="ARBA" id="ARBA00022692"/>
    </source>
</evidence>
<evidence type="ECO:0000256" key="8">
    <source>
        <dbReference type="SAM" id="Phobius"/>
    </source>
</evidence>
<dbReference type="GO" id="GO:0046872">
    <property type="term" value="F:metal ion binding"/>
    <property type="evidence" value="ECO:0007669"/>
    <property type="project" value="UniProtKB-KW"/>
</dbReference>
<evidence type="ECO:0000256" key="5">
    <source>
        <dbReference type="ARBA" id="ARBA00022989"/>
    </source>
</evidence>
<dbReference type="OrthoDB" id="9783652at2"/>
<feature type="transmembrane region" description="Helical" evidence="8">
    <location>
        <begin position="215"/>
        <end position="236"/>
    </location>
</feature>
<dbReference type="EMBL" id="FQWQ01000001">
    <property type="protein sequence ID" value="SHG91995.1"/>
    <property type="molecule type" value="Genomic_DNA"/>
</dbReference>
<keyword evidence="6 8" id="KW-0472">Membrane</keyword>